<organism evidence="7 8">
    <name type="scientific">Hyalella azteca</name>
    <name type="common">Amphipod</name>
    <dbReference type="NCBI Taxonomy" id="294128"/>
    <lineage>
        <taxon>Eukaryota</taxon>
        <taxon>Metazoa</taxon>
        <taxon>Ecdysozoa</taxon>
        <taxon>Arthropoda</taxon>
        <taxon>Crustacea</taxon>
        <taxon>Multicrustacea</taxon>
        <taxon>Malacostraca</taxon>
        <taxon>Eumalacostraca</taxon>
        <taxon>Peracarida</taxon>
        <taxon>Amphipoda</taxon>
        <taxon>Senticaudata</taxon>
        <taxon>Talitrida</taxon>
        <taxon>Talitroidea</taxon>
        <taxon>Hyalellidae</taxon>
        <taxon>Hyalella</taxon>
    </lineage>
</organism>
<reference evidence="8" key="1">
    <citation type="submission" date="2025-08" db="UniProtKB">
        <authorList>
            <consortium name="RefSeq"/>
        </authorList>
    </citation>
    <scope>IDENTIFICATION</scope>
    <source>
        <tissue evidence="8">Whole organism</tissue>
    </source>
</reference>
<sequence>MSQNVAPQSTVSKNSTNQGPPFVDSNTVSKRLQGELMRLMMNPNKEVSAFPEGDNLFKWIATIQGPKETVYESLTYKLSLTFPSGYPYSPPTVKFITECFHPNVDLRGNICLDILAGRWSPLMDVHALLISLQSLLAEPNVSSPLNSEAAQLWPNQVAYKKQLLALYDKANREDKPDTK</sequence>
<keyword evidence="2 4" id="KW-0833">Ubl conjugation pathway</keyword>
<dbReference type="InterPro" id="IPR050113">
    <property type="entry name" value="Ub_conjugating_enzyme"/>
</dbReference>
<dbReference type="PANTHER" id="PTHR24067">
    <property type="entry name" value="UBIQUITIN-CONJUGATING ENZYME E2"/>
    <property type="match status" value="1"/>
</dbReference>
<keyword evidence="4" id="KW-0547">Nucleotide-binding</keyword>
<keyword evidence="4" id="KW-0067">ATP-binding</keyword>
<dbReference type="CDD" id="cd23791">
    <property type="entry name" value="UBCc_UBE2C"/>
    <property type="match status" value="1"/>
</dbReference>
<keyword evidence="1" id="KW-0808">Transferase</keyword>
<accession>A0A8B7PGI2</accession>
<dbReference type="InterPro" id="IPR000608">
    <property type="entry name" value="UBC"/>
</dbReference>
<dbReference type="Proteomes" id="UP000694843">
    <property type="component" value="Unplaced"/>
</dbReference>
<dbReference type="Gene3D" id="3.10.110.10">
    <property type="entry name" value="Ubiquitin Conjugating Enzyme"/>
    <property type="match status" value="1"/>
</dbReference>
<comment type="similarity">
    <text evidence="4">Belongs to the ubiquitin-conjugating enzyme family.</text>
</comment>
<evidence type="ECO:0000256" key="1">
    <source>
        <dbReference type="ARBA" id="ARBA00022679"/>
    </source>
</evidence>
<gene>
    <name evidence="8" type="primary">LOC108680729</name>
</gene>
<dbReference type="PROSITE" id="PS00183">
    <property type="entry name" value="UBC_1"/>
    <property type="match status" value="1"/>
</dbReference>
<evidence type="ECO:0000256" key="4">
    <source>
        <dbReference type="RuleBase" id="RU362109"/>
    </source>
</evidence>
<feature type="domain" description="UBC core" evidence="6">
    <location>
        <begin position="27"/>
        <end position="172"/>
    </location>
</feature>
<dbReference type="InterPro" id="IPR016135">
    <property type="entry name" value="UBQ-conjugating_enzyme/RWD"/>
</dbReference>
<evidence type="ECO:0000256" key="5">
    <source>
        <dbReference type="SAM" id="MobiDB-lite"/>
    </source>
</evidence>
<evidence type="ECO:0000259" key="6">
    <source>
        <dbReference type="PROSITE" id="PS50127"/>
    </source>
</evidence>
<dbReference type="SUPFAM" id="SSF54495">
    <property type="entry name" value="UBC-like"/>
    <property type="match status" value="1"/>
</dbReference>
<evidence type="ECO:0000313" key="7">
    <source>
        <dbReference type="Proteomes" id="UP000694843"/>
    </source>
</evidence>
<evidence type="ECO:0000256" key="3">
    <source>
        <dbReference type="PROSITE-ProRule" id="PRU10133"/>
    </source>
</evidence>
<keyword evidence="7" id="KW-1185">Reference proteome</keyword>
<dbReference type="OMA" id="PKDNHAV"/>
<dbReference type="SMART" id="SM00212">
    <property type="entry name" value="UBCc"/>
    <property type="match status" value="1"/>
</dbReference>
<evidence type="ECO:0000313" key="8">
    <source>
        <dbReference type="RefSeq" id="XP_018025105.1"/>
    </source>
</evidence>
<dbReference type="InterPro" id="IPR023313">
    <property type="entry name" value="UBQ-conjugating_AS"/>
</dbReference>
<protein>
    <submittedName>
        <fullName evidence="8">Probable ubiquitin-conjugating enzyme E2 C isoform X1</fullName>
    </submittedName>
</protein>
<evidence type="ECO:0000256" key="2">
    <source>
        <dbReference type="ARBA" id="ARBA00022786"/>
    </source>
</evidence>
<dbReference type="AlphaFoldDB" id="A0A8B7PGI2"/>
<dbReference type="OrthoDB" id="10253686at2759"/>
<dbReference type="PROSITE" id="PS50127">
    <property type="entry name" value="UBC_2"/>
    <property type="match status" value="1"/>
</dbReference>
<feature type="active site" description="Glycyl thioester intermediate" evidence="3">
    <location>
        <position position="111"/>
    </location>
</feature>
<feature type="region of interest" description="Disordered" evidence="5">
    <location>
        <begin position="1"/>
        <end position="26"/>
    </location>
</feature>
<dbReference type="Pfam" id="PF00179">
    <property type="entry name" value="UQ_con"/>
    <property type="match status" value="1"/>
</dbReference>
<dbReference type="KEGG" id="hazt:108680729"/>
<dbReference type="GO" id="GO:0005524">
    <property type="term" value="F:ATP binding"/>
    <property type="evidence" value="ECO:0007669"/>
    <property type="project" value="UniProtKB-UniRule"/>
</dbReference>
<name>A0A8B7PGI2_HYAAZ</name>
<dbReference type="CTD" id="44118"/>
<dbReference type="RefSeq" id="XP_018025105.1">
    <property type="nucleotide sequence ID" value="XM_018169616.2"/>
</dbReference>
<proteinExistence type="inferred from homology"/>
<dbReference type="GeneID" id="108680729"/>
<dbReference type="GO" id="GO:0016740">
    <property type="term" value="F:transferase activity"/>
    <property type="evidence" value="ECO:0007669"/>
    <property type="project" value="UniProtKB-KW"/>
</dbReference>